<dbReference type="AlphaFoldDB" id="A0AA96K1Y2"/>
<gene>
    <name evidence="1" type="ORF">PQG83_07240</name>
</gene>
<dbReference type="EMBL" id="CP116968">
    <property type="protein sequence ID" value="WNM63541.1"/>
    <property type="molecule type" value="Genomic_DNA"/>
</dbReference>
<keyword evidence="2" id="KW-1185">Reference proteome</keyword>
<dbReference type="Proteomes" id="UP001302494">
    <property type="component" value="Chromosome"/>
</dbReference>
<dbReference type="KEGG" id="nneo:PQG83_07240"/>
<reference evidence="1 2" key="1">
    <citation type="submission" date="2023-01" db="EMBL/GenBank/DDBJ databases">
        <title>Cultivation and genomic characterization of new, ubiquitous marine nitrite-oxidizing bacteria from the Nitrospirales.</title>
        <authorList>
            <person name="Mueller A.J."/>
            <person name="Daebeler A."/>
            <person name="Herbold C.W."/>
            <person name="Kirkegaard R.H."/>
            <person name="Daims H."/>
        </authorList>
    </citation>
    <scope>NUCLEOTIDE SEQUENCE [LARGE SCALE GENOMIC DNA]</scope>
    <source>
        <strain evidence="1 2">DK</strain>
    </source>
</reference>
<name>A0AA96K1Y2_9BACT</name>
<evidence type="ECO:0000313" key="2">
    <source>
        <dbReference type="Proteomes" id="UP001302494"/>
    </source>
</evidence>
<evidence type="ECO:0000313" key="1">
    <source>
        <dbReference type="EMBL" id="WNM63541.1"/>
    </source>
</evidence>
<accession>A0AA96K1Y2</accession>
<proteinExistence type="predicted"/>
<protein>
    <recommendedName>
        <fullName evidence="3">PIN domain-containing protein</fullName>
    </recommendedName>
</protein>
<dbReference type="RefSeq" id="WP_312748228.1">
    <property type="nucleotide sequence ID" value="NZ_CP116968.1"/>
</dbReference>
<evidence type="ECO:0008006" key="3">
    <source>
        <dbReference type="Google" id="ProtNLM"/>
    </source>
</evidence>
<organism evidence="1 2">
    <name type="scientific">Candidatus Nitrospira neomarina</name>
    <dbReference type="NCBI Taxonomy" id="3020899"/>
    <lineage>
        <taxon>Bacteria</taxon>
        <taxon>Pseudomonadati</taxon>
        <taxon>Nitrospirota</taxon>
        <taxon>Nitrospiria</taxon>
        <taxon>Nitrospirales</taxon>
        <taxon>Nitrospiraceae</taxon>
        <taxon>Nitrospira</taxon>
    </lineage>
</organism>
<sequence>MWNEKKSSEILALLQALPKAQIADDHEVLHLLESQKLYGSGLVWVDINLLASAQLTGCGLWTADSPLQKGAIKLHLQVYE</sequence>